<keyword evidence="1" id="KW-0808">Transferase</keyword>
<evidence type="ECO:0000313" key="3">
    <source>
        <dbReference type="Proteomes" id="UP000321393"/>
    </source>
</evidence>
<evidence type="ECO:0000313" key="4">
    <source>
        <dbReference type="Proteomes" id="UP000321947"/>
    </source>
</evidence>
<comment type="caution">
    <text evidence="1">The sequence shown here is derived from an EMBL/GenBank/DDBJ whole genome shotgun (WGS) entry which is preliminary data.</text>
</comment>
<protein>
    <submittedName>
        <fullName evidence="1">Serine/threonine-protein kinase CDG1 isoform X1</fullName>
    </submittedName>
</protein>
<dbReference type="OrthoDB" id="4062651at2759"/>
<organism evidence="1 3">
    <name type="scientific">Cucumis melo var. makuwa</name>
    <name type="common">Oriental melon</name>
    <dbReference type="NCBI Taxonomy" id="1194695"/>
    <lineage>
        <taxon>Eukaryota</taxon>
        <taxon>Viridiplantae</taxon>
        <taxon>Streptophyta</taxon>
        <taxon>Embryophyta</taxon>
        <taxon>Tracheophyta</taxon>
        <taxon>Spermatophyta</taxon>
        <taxon>Magnoliopsida</taxon>
        <taxon>eudicotyledons</taxon>
        <taxon>Gunneridae</taxon>
        <taxon>Pentapetalae</taxon>
        <taxon>rosids</taxon>
        <taxon>fabids</taxon>
        <taxon>Cucurbitales</taxon>
        <taxon>Cucurbitaceae</taxon>
        <taxon>Benincaseae</taxon>
        <taxon>Cucumis</taxon>
    </lineage>
</organism>
<sequence length="88" mass="9893">MAKLEEVGEKVMVIQDGSRKFSWNAAMGIVWVLRNSPFRKGDEITLLVVLHQVNNPSMYALMEASMCKISITHSFISLPILPQNFKGV</sequence>
<proteinExistence type="predicted"/>
<dbReference type="AlphaFoldDB" id="A0A5A7SXW5"/>
<gene>
    <name evidence="2" type="ORF">E5676_scaffold35G003170</name>
    <name evidence="1" type="ORF">E6C27_scaffold65G00970</name>
</gene>
<evidence type="ECO:0000313" key="2">
    <source>
        <dbReference type="EMBL" id="TYK15813.1"/>
    </source>
</evidence>
<dbReference type="EMBL" id="SSTD01008475">
    <property type="protein sequence ID" value="TYK15813.1"/>
    <property type="molecule type" value="Genomic_DNA"/>
</dbReference>
<dbReference type="EMBL" id="SSTE01020484">
    <property type="protein sequence ID" value="KAA0034107.1"/>
    <property type="molecule type" value="Genomic_DNA"/>
</dbReference>
<dbReference type="Proteomes" id="UP000321393">
    <property type="component" value="Unassembled WGS sequence"/>
</dbReference>
<reference evidence="3 4" key="1">
    <citation type="submission" date="2019-08" db="EMBL/GenBank/DDBJ databases">
        <title>Draft genome sequences of two oriental melons (Cucumis melo L. var makuwa).</title>
        <authorList>
            <person name="Kwon S.-Y."/>
        </authorList>
    </citation>
    <scope>NUCLEOTIDE SEQUENCE [LARGE SCALE GENOMIC DNA]</scope>
    <source>
        <strain evidence="4">cv. Chang Bougi</strain>
        <strain evidence="3">cv. SW 3</strain>
        <tissue evidence="1">Leaf</tissue>
    </source>
</reference>
<dbReference type="GO" id="GO:0016301">
    <property type="term" value="F:kinase activity"/>
    <property type="evidence" value="ECO:0007669"/>
    <property type="project" value="UniProtKB-KW"/>
</dbReference>
<keyword evidence="1" id="KW-0418">Kinase</keyword>
<evidence type="ECO:0000313" key="1">
    <source>
        <dbReference type="EMBL" id="KAA0034107.1"/>
    </source>
</evidence>
<dbReference type="Proteomes" id="UP000321947">
    <property type="component" value="Unassembled WGS sequence"/>
</dbReference>
<name>A0A5A7SXW5_CUCMM</name>
<accession>A0A5A7SXW5</accession>